<name>A0A4Y1QVR5_PRUDU</name>
<protein>
    <submittedName>
        <fullName evidence="1">Uncharacterized protein</fullName>
    </submittedName>
</protein>
<accession>A0A4Y1QVR5</accession>
<reference evidence="1" key="1">
    <citation type="journal article" date="2019" name="Science">
        <title>Mutation of a bHLH transcription factor allowed almond domestication.</title>
        <authorList>
            <person name="Sanchez-Perez R."/>
            <person name="Pavan S."/>
            <person name="Mazzeo R."/>
            <person name="Moldovan C."/>
            <person name="Aiese Cigliano R."/>
            <person name="Del Cueto J."/>
            <person name="Ricciardi F."/>
            <person name="Lotti C."/>
            <person name="Ricciardi L."/>
            <person name="Dicenta F."/>
            <person name="Lopez-Marques R.L."/>
            <person name="Lindberg Moller B."/>
        </authorList>
    </citation>
    <scope>NUCLEOTIDE SEQUENCE</scope>
</reference>
<gene>
    <name evidence="1" type="ORF">Prudu_004621</name>
</gene>
<organism evidence="1">
    <name type="scientific">Prunus dulcis</name>
    <name type="common">Almond</name>
    <name type="synonym">Amygdalus dulcis</name>
    <dbReference type="NCBI Taxonomy" id="3755"/>
    <lineage>
        <taxon>Eukaryota</taxon>
        <taxon>Viridiplantae</taxon>
        <taxon>Streptophyta</taxon>
        <taxon>Embryophyta</taxon>
        <taxon>Tracheophyta</taxon>
        <taxon>Spermatophyta</taxon>
        <taxon>Magnoliopsida</taxon>
        <taxon>eudicotyledons</taxon>
        <taxon>Gunneridae</taxon>
        <taxon>Pentapetalae</taxon>
        <taxon>rosids</taxon>
        <taxon>fabids</taxon>
        <taxon>Rosales</taxon>
        <taxon>Rosaceae</taxon>
        <taxon>Amygdaloideae</taxon>
        <taxon>Amygdaleae</taxon>
        <taxon>Prunus</taxon>
    </lineage>
</organism>
<dbReference type="EMBL" id="AP019297">
    <property type="protein sequence ID" value="BBG95955.1"/>
    <property type="molecule type" value="Genomic_DNA"/>
</dbReference>
<proteinExistence type="predicted"/>
<evidence type="ECO:0000313" key="1">
    <source>
        <dbReference type="EMBL" id="BBG95955.1"/>
    </source>
</evidence>
<sequence>METYNLEMFTGALFAAWERRKSEYDPKFHFNSPSSVIKLLKGYMRNFVNTLFLRDTQHRLKKLNNSSAISKLFKLSALEDAEQKQATKASVYILLQLEIKSIVENESENRSENEIERKDGKEE</sequence>
<dbReference type="AlphaFoldDB" id="A0A4Y1QVR5"/>